<dbReference type="AlphaFoldDB" id="A0A0G2DTU6"/>
<reference evidence="2 3" key="1">
    <citation type="submission" date="2015-05" db="EMBL/GenBank/DDBJ databases">
        <title>Distinctive expansion of gene families associated with plant cell wall degradation and secondary metabolism in the genomes of grapevine trunk pathogens.</title>
        <authorList>
            <person name="Lawrence D.P."/>
            <person name="Travadon R."/>
            <person name="Rolshausen P.E."/>
            <person name="Baumgartner K."/>
        </authorList>
    </citation>
    <scope>NUCLEOTIDE SEQUENCE [LARGE SCALE GENOMIC DNA]</scope>
    <source>
        <strain evidence="2">UCRPC4</strain>
    </source>
</reference>
<comment type="caution">
    <text evidence="2">The sequence shown here is derived from an EMBL/GenBank/DDBJ whole genome shotgun (WGS) entry which is preliminary data.</text>
</comment>
<name>A0A0G2DTU6_PHACM</name>
<feature type="compositionally biased region" description="Polar residues" evidence="1">
    <location>
        <begin position="18"/>
        <end position="33"/>
    </location>
</feature>
<dbReference type="Proteomes" id="UP000053317">
    <property type="component" value="Unassembled WGS sequence"/>
</dbReference>
<accession>A0A0G2DTU6</accession>
<protein>
    <submittedName>
        <fullName evidence="2">Uncharacterized protein</fullName>
    </submittedName>
</protein>
<sequence length="602" mass="65790">MSSALLEDASQDARSDPRTPQQVAAPESLSTAITRAFMESRPVSSRRSPLRERQAAAERNESVNLEVNNDTLKSIESTAIPHAQTRNSTDRASHPRRQVLRQRTSEDFFDTGPSSDDVGEPDLPPTPTQLGISPHPDKPRGLALSSSPSGRRARRAAKEAAEGHIMRSSPLKAHENEESPTGNNSDEALESGAVEAAGIVAEQDSAMANGPDDQDENMREKLGVKRYLTSQLLRLQAELKQIESMVGLTDIESEELDLDDNIIGLLTTDNPSCLPPFAATNAKMESSPAPPDLISPSDDTALQYLNLFAPGNLQLTTTSSTTFTPDHSKNILQTHKLLLTPPSPFPAHIFSLELLVETNITKQVVNNIVLQSSSKLKGHDGLRSWILSRLETLEDGTPCLHSRDVGTIVWGAGMWWDAILKRAKIWSTLEKNNQGLKNKTGDFDEDDSNKINNDPTSITSIQLKSLLPNLRKESMTFSFPPSTQNSLKIESKPTKAIHLTYTLNLDWTGDPTPNIEICSIGLGGPLDPPNTKHNDATHVATTIKKESEPTINGEMNLKQVFEKLRRKSGIIEAVRGVKSLVFGKEAQEGYQGVGSEGLEDSF</sequence>
<feature type="compositionally biased region" description="Polar residues" evidence="1">
    <location>
        <begin position="62"/>
        <end position="77"/>
    </location>
</feature>
<organism evidence="2 3">
    <name type="scientific">Phaeomoniella chlamydospora</name>
    <name type="common">Phaeoacremonium chlamydosporum</name>
    <dbReference type="NCBI Taxonomy" id="158046"/>
    <lineage>
        <taxon>Eukaryota</taxon>
        <taxon>Fungi</taxon>
        <taxon>Dikarya</taxon>
        <taxon>Ascomycota</taxon>
        <taxon>Pezizomycotina</taxon>
        <taxon>Eurotiomycetes</taxon>
        <taxon>Chaetothyriomycetidae</taxon>
        <taxon>Phaeomoniellales</taxon>
        <taxon>Phaeomoniellaceae</taxon>
        <taxon>Phaeomoniella</taxon>
    </lineage>
</organism>
<feature type="compositionally biased region" description="Basic and acidic residues" evidence="1">
    <location>
        <begin position="49"/>
        <end position="61"/>
    </location>
</feature>
<gene>
    <name evidence="2" type="ORF">UCRPC4_g06797</name>
</gene>
<keyword evidence="3" id="KW-1185">Reference proteome</keyword>
<feature type="compositionally biased region" description="Basic and acidic residues" evidence="1">
    <location>
        <begin position="156"/>
        <end position="165"/>
    </location>
</feature>
<feature type="region of interest" description="Disordered" evidence="1">
    <location>
        <begin position="1"/>
        <end position="187"/>
    </location>
</feature>
<evidence type="ECO:0000256" key="1">
    <source>
        <dbReference type="SAM" id="MobiDB-lite"/>
    </source>
</evidence>
<evidence type="ECO:0000313" key="2">
    <source>
        <dbReference type="EMBL" id="KKY14342.1"/>
    </source>
</evidence>
<proteinExistence type="predicted"/>
<evidence type="ECO:0000313" key="3">
    <source>
        <dbReference type="Proteomes" id="UP000053317"/>
    </source>
</evidence>
<reference evidence="2 3" key="2">
    <citation type="submission" date="2015-05" db="EMBL/GenBank/DDBJ databases">
        <authorList>
            <person name="Morales-Cruz A."/>
            <person name="Amrine K.C."/>
            <person name="Cantu D."/>
        </authorList>
    </citation>
    <scope>NUCLEOTIDE SEQUENCE [LARGE SCALE GENOMIC DNA]</scope>
    <source>
        <strain evidence="2">UCRPC4</strain>
    </source>
</reference>
<dbReference type="EMBL" id="LCWF01000231">
    <property type="protein sequence ID" value="KKY14342.1"/>
    <property type="molecule type" value="Genomic_DNA"/>
</dbReference>
<dbReference type="OrthoDB" id="4160836at2759"/>
<feature type="compositionally biased region" description="Low complexity" evidence="1">
    <location>
        <begin position="141"/>
        <end position="150"/>
    </location>
</feature>